<evidence type="ECO:0000313" key="8">
    <source>
        <dbReference type="EMBL" id="QGM99472.1"/>
    </source>
</evidence>
<proteinExistence type="inferred from homology"/>
<feature type="binding site" evidence="5">
    <location>
        <position position="155"/>
    </location>
    <ligand>
        <name>S-adenosyl-L-methionine</name>
        <dbReference type="ChEBI" id="CHEBI:59789"/>
    </ligand>
</feature>
<feature type="domain" description="Methyltransferase small" evidence="6">
    <location>
        <begin position="117"/>
        <end position="204"/>
    </location>
</feature>
<dbReference type="AlphaFoldDB" id="A0A6B8MCG3"/>
<gene>
    <name evidence="5 8" type="primary">prmC</name>
    <name evidence="8" type="ORF">F7D14_01095</name>
</gene>
<feature type="binding site" evidence="5">
    <location>
        <begin position="132"/>
        <end position="136"/>
    </location>
    <ligand>
        <name>S-adenosyl-L-methionine</name>
        <dbReference type="ChEBI" id="CHEBI:59789"/>
    </ligand>
</feature>
<evidence type="ECO:0000259" key="7">
    <source>
        <dbReference type="Pfam" id="PF17827"/>
    </source>
</evidence>
<dbReference type="InterPro" id="IPR002052">
    <property type="entry name" value="DNA_methylase_N6_adenine_CS"/>
</dbReference>
<dbReference type="SUPFAM" id="SSF53335">
    <property type="entry name" value="S-adenosyl-L-methionine-dependent methyltransferases"/>
    <property type="match status" value="1"/>
</dbReference>
<evidence type="ECO:0000256" key="3">
    <source>
        <dbReference type="ARBA" id="ARBA00022691"/>
    </source>
</evidence>
<dbReference type="NCBIfam" id="TIGR00536">
    <property type="entry name" value="hemK_fam"/>
    <property type="match status" value="1"/>
</dbReference>
<keyword evidence="1 5" id="KW-0489">Methyltransferase</keyword>
<comment type="function">
    <text evidence="5">Methylates the class 1 translation termination release factors RF1/PrfA and RF2/PrfB on the glutamine residue of the universally conserved GGQ motif.</text>
</comment>
<name>A0A6B8MCG3_9HYPH</name>
<reference evidence="8 9" key="1">
    <citation type="submission" date="2019-09" db="EMBL/GenBank/DDBJ databases">
        <title>Isolation and complete genome sequencing of Methylocystis species.</title>
        <authorList>
            <person name="Rumah B.L."/>
            <person name="Stead C.E."/>
            <person name="Stevens B.C."/>
            <person name="Minton N.P."/>
            <person name="Grosse-Honebrink A."/>
            <person name="Zhang Y."/>
        </authorList>
    </citation>
    <scope>NUCLEOTIDE SEQUENCE [LARGE SCALE GENOMIC DNA]</scope>
    <source>
        <strain evidence="8 9">BRCS2</strain>
    </source>
</reference>
<dbReference type="Pfam" id="PF05175">
    <property type="entry name" value="MTS"/>
    <property type="match status" value="1"/>
</dbReference>
<dbReference type="InterPro" id="IPR029063">
    <property type="entry name" value="SAM-dependent_MTases_sf"/>
</dbReference>
<keyword evidence="2 5" id="KW-0808">Transferase</keyword>
<comment type="similarity">
    <text evidence="5">Belongs to the protein N5-glutamine methyltransferase family. PrmC subfamily.</text>
</comment>
<dbReference type="EMBL" id="CP044331">
    <property type="protein sequence ID" value="QGM99472.1"/>
    <property type="molecule type" value="Genomic_DNA"/>
</dbReference>
<comment type="catalytic activity">
    <reaction evidence="4 5">
        <text>L-glutaminyl-[peptide chain release factor] + S-adenosyl-L-methionine = N(5)-methyl-L-glutaminyl-[peptide chain release factor] + S-adenosyl-L-homocysteine + H(+)</text>
        <dbReference type="Rhea" id="RHEA:42896"/>
        <dbReference type="Rhea" id="RHEA-COMP:10271"/>
        <dbReference type="Rhea" id="RHEA-COMP:10272"/>
        <dbReference type="ChEBI" id="CHEBI:15378"/>
        <dbReference type="ChEBI" id="CHEBI:30011"/>
        <dbReference type="ChEBI" id="CHEBI:57856"/>
        <dbReference type="ChEBI" id="CHEBI:59789"/>
        <dbReference type="ChEBI" id="CHEBI:61891"/>
        <dbReference type="EC" id="2.1.1.297"/>
    </reaction>
</comment>
<dbReference type="GO" id="GO:0032259">
    <property type="term" value="P:methylation"/>
    <property type="evidence" value="ECO:0007669"/>
    <property type="project" value="UniProtKB-KW"/>
</dbReference>
<feature type="binding site" evidence="5">
    <location>
        <position position="184"/>
    </location>
    <ligand>
        <name>S-adenosyl-L-methionine</name>
        <dbReference type="ChEBI" id="CHEBI:59789"/>
    </ligand>
</feature>
<dbReference type="EC" id="2.1.1.297" evidence="5"/>
<dbReference type="PANTHER" id="PTHR18895:SF74">
    <property type="entry name" value="MTRF1L RELEASE FACTOR GLUTAMINE METHYLTRANSFERASE"/>
    <property type="match status" value="1"/>
</dbReference>
<dbReference type="Pfam" id="PF17827">
    <property type="entry name" value="PrmC_N"/>
    <property type="match status" value="1"/>
</dbReference>
<dbReference type="PANTHER" id="PTHR18895">
    <property type="entry name" value="HEMK METHYLTRANSFERASE"/>
    <property type="match status" value="1"/>
</dbReference>
<keyword evidence="9" id="KW-1185">Reference proteome</keyword>
<dbReference type="GO" id="GO:0003676">
    <property type="term" value="F:nucleic acid binding"/>
    <property type="evidence" value="ECO:0007669"/>
    <property type="project" value="InterPro"/>
</dbReference>
<feature type="binding site" evidence="5">
    <location>
        <begin position="198"/>
        <end position="201"/>
    </location>
    <ligand>
        <name>substrate</name>
    </ligand>
</feature>
<dbReference type="InterPro" id="IPR050320">
    <property type="entry name" value="N5-glutamine_MTase"/>
</dbReference>
<evidence type="ECO:0000256" key="1">
    <source>
        <dbReference type="ARBA" id="ARBA00022603"/>
    </source>
</evidence>
<protein>
    <recommendedName>
        <fullName evidence="5">Release factor glutamine methyltransferase</fullName>
        <shortName evidence="5">RF MTase</shortName>
        <ecNumber evidence="5">2.1.1.297</ecNumber>
    </recommendedName>
    <alternativeName>
        <fullName evidence="5">N5-glutamine methyltransferase PrmC</fullName>
    </alternativeName>
    <alternativeName>
        <fullName evidence="5">Protein-(glutamine-N5) MTase PrmC</fullName>
    </alternativeName>
    <alternativeName>
        <fullName evidence="5">Protein-glutamine N-methyltransferase PrmC</fullName>
    </alternativeName>
</protein>
<dbReference type="KEGG" id="mpar:F7D14_01095"/>
<evidence type="ECO:0000256" key="5">
    <source>
        <dbReference type="HAMAP-Rule" id="MF_02126"/>
    </source>
</evidence>
<sequence>MASAKPEEPTSRAQAIAQVAAYLVESGVERTQAQDDARAMLRAAASLTRLQLAMEPQAPITDEEADRLSRYAARRAAREPVSRILGERGFWTLDLVVAPNVLDPRAETETLVETTLALIENRDAPLEILDLGSGSGAILCALLSELPRARGVAVDLSPDACAATSANLARCGLANRARIVRGRWGESLAGRYDAIVSNPPYVRAGEIPALDPEVRLYDPALALDGGPDGLDCYREIVADLPRLLKSDGIVAFEVGSDQAVGVAALLGDKGFGVARVGRDAGGHERVVAARPAPGRS</sequence>
<feature type="binding site" evidence="5">
    <location>
        <position position="198"/>
    </location>
    <ligand>
        <name>S-adenosyl-L-methionine</name>
        <dbReference type="ChEBI" id="CHEBI:59789"/>
    </ligand>
</feature>
<evidence type="ECO:0000256" key="4">
    <source>
        <dbReference type="ARBA" id="ARBA00048391"/>
    </source>
</evidence>
<evidence type="ECO:0000313" key="9">
    <source>
        <dbReference type="Proteomes" id="UP000422569"/>
    </source>
</evidence>
<dbReference type="Gene3D" id="3.40.50.150">
    <property type="entry name" value="Vaccinia Virus protein VP39"/>
    <property type="match status" value="1"/>
</dbReference>
<dbReference type="InterPro" id="IPR040758">
    <property type="entry name" value="PrmC_N"/>
</dbReference>
<accession>A0A6B8MCG3</accession>
<dbReference type="NCBIfam" id="TIGR03534">
    <property type="entry name" value="RF_mod_PrmC"/>
    <property type="match status" value="1"/>
</dbReference>
<dbReference type="GO" id="GO:0102559">
    <property type="term" value="F:peptide chain release factor N(5)-glutamine methyltransferase activity"/>
    <property type="evidence" value="ECO:0007669"/>
    <property type="project" value="UniProtKB-EC"/>
</dbReference>
<dbReference type="InterPro" id="IPR019874">
    <property type="entry name" value="RF_methyltr_PrmC"/>
</dbReference>
<evidence type="ECO:0000259" key="6">
    <source>
        <dbReference type="Pfam" id="PF05175"/>
    </source>
</evidence>
<feature type="domain" description="Release factor glutamine methyltransferase N-terminal" evidence="7">
    <location>
        <begin position="14"/>
        <end position="86"/>
    </location>
</feature>
<dbReference type="HAMAP" id="MF_02126">
    <property type="entry name" value="RF_methyltr_PrmC"/>
    <property type="match status" value="1"/>
</dbReference>
<dbReference type="CDD" id="cd02440">
    <property type="entry name" value="AdoMet_MTases"/>
    <property type="match status" value="1"/>
</dbReference>
<dbReference type="InterPro" id="IPR007848">
    <property type="entry name" value="Small_mtfrase_dom"/>
</dbReference>
<keyword evidence="3 5" id="KW-0949">S-adenosyl-L-methionine</keyword>
<organism evidence="8 9">
    <name type="scientific">Methylocystis parvus</name>
    <dbReference type="NCBI Taxonomy" id="134"/>
    <lineage>
        <taxon>Bacteria</taxon>
        <taxon>Pseudomonadati</taxon>
        <taxon>Pseudomonadota</taxon>
        <taxon>Alphaproteobacteria</taxon>
        <taxon>Hyphomicrobiales</taxon>
        <taxon>Methylocystaceae</taxon>
        <taxon>Methylocystis</taxon>
    </lineage>
</organism>
<dbReference type="Proteomes" id="UP000422569">
    <property type="component" value="Chromosome"/>
</dbReference>
<dbReference type="Gene3D" id="1.10.8.10">
    <property type="entry name" value="DNA helicase RuvA subunit, C-terminal domain"/>
    <property type="match status" value="1"/>
</dbReference>
<dbReference type="InterPro" id="IPR004556">
    <property type="entry name" value="HemK-like"/>
</dbReference>
<evidence type="ECO:0000256" key="2">
    <source>
        <dbReference type="ARBA" id="ARBA00022679"/>
    </source>
</evidence>
<dbReference type="PROSITE" id="PS00092">
    <property type="entry name" value="N6_MTASE"/>
    <property type="match status" value="1"/>
</dbReference>